<accession>A0A4P5PF94</accession>
<sequence>MKIITTDKKLIKALKEPLVLALLDYFEALETPVILRELRQNFSDYPHLDKNIDLLVDTGVLQRQDRRYQLRLPVLSDFPSSGNTDALLKIISKKELVWFVEAFWQELPSQTIALSFPLAKQTVLENDHCRFVTVNAQDIQSVTLPNYFHFSQEMRPERFKELEYVIGDVDPGFYLNQIELIFERLQAGQAPKKDSIFLKSLWMTQAITEDQPPAILLPVFDSLEISTDKQRTIEELLDKMEASERYFAVHQVVQQLLVSKKAFSYLINKKE</sequence>
<protein>
    <recommendedName>
        <fullName evidence="3">DUF1803 domain-containing protein</fullName>
    </recommendedName>
</protein>
<reference evidence="2" key="1">
    <citation type="submission" date="2019-02" db="EMBL/GenBank/DDBJ databases">
        <title>Draft genome sequence of Enterococcus sp. Gos25-1.</title>
        <authorList>
            <person name="Tanaka N."/>
            <person name="Shiwa Y."/>
            <person name="Fujita N."/>
        </authorList>
    </citation>
    <scope>NUCLEOTIDE SEQUENCE [LARGE SCALE GENOMIC DNA]</scope>
    <source>
        <strain evidence="2">Gos25-1</strain>
    </source>
</reference>
<comment type="caution">
    <text evidence="1">The sequence shown here is derived from an EMBL/GenBank/DDBJ whole genome shotgun (WGS) entry which is preliminary data.</text>
</comment>
<dbReference type="EMBL" id="BJCC01000032">
    <property type="protein sequence ID" value="GCF95414.1"/>
    <property type="molecule type" value="Genomic_DNA"/>
</dbReference>
<dbReference type="InterPro" id="IPR014924">
    <property type="entry name" value="DUF1803"/>
</dbReference>
<evidence type="ECO:0008006" key="3">
    <source>
        <dbReference type="Google" id="ProtNLM"/>
    </source>
</evidence>
<evidence type="ECO:0000313" key="2">
    <source>
        <dbReference type="Proteomes" id="UP000290567"/>
    </source>
</evidence>
<dbReference type="OrthoDB" id="2178857at2"/>
<proteinExistence type="predicted"/>
<dbReference type="RefSeq" id="WP_146623812.1">
    <property type="nucleotide sequence ID" value="NZ_BJCC01000032.1"/>
</dbReference>
<dbReference type="Pfam" id="PF08820">
    <property type="entry name" value="DUF1803"/>
    <property type="match status" value="1"/>
</dbReference>
<name>A0A4P5PF94_9ENTE</name>
<evidence type="ECO:0000313" key="1">
    <source>
        <dbReference type="EMBL" id="GCF95414.1"/>
    </source>
</evidence>
<keyword evidence="2" id="KW-1185">Reference proteome</keyword>
<gene>
    <name evidence="1" type="ORF">NRIC_33050</name>
</gene>
<organism evidence="1 2">
    <name type="scientific">Enterococcus florum</name>
    <dbReference type="NCBI Taxonomy" id="2480627"/>
    <lineage>
        <taxon>Bacteria</taxon>
        <taxon>Bacillati</taxon>
        <taxon>Bacillota</taxon>
        <taxon>Bacilli</taxon>
        <taxon>Lactobacillales</taxon>
        <taxon>Enterococcaceae</taxon>
        <taxon>Enterococcus</taxon>
    </lineage>
</organism>
<dbReference type="AlphaFoldDB" id="A0A4P5PF94"/>
<dbReference type="Proteomes" id="UP000290567">
    <property type="component" value="Unassembled WGS sequence"/>
</dbReference>